<reference evidence="4 5" key="1">
    <citation type="submission" date="2024-09" db="EMBL/GenBank/DDBJ databases">
        <title>Chromosome-scale assembly of Riccia sorocarpa.</title>
        <authorList>
            <person name="Paukszto L."/>
        </authorList>
    </citation>
    <scope>NUCLEOTIDE SEQUENCE [LARGE SCALE GENOMIC DNA]</scope>
    <source>
        <strain evidence="4">LP-2024</strain>
        <tissue evidence="4">Aerial parts of the thallus</tissue>
    </source>
</reference>
<keyword evidence="1" id="KW-0813">Transport</keyword>
<comment type="subunit">
    <text evidence="1">Component of the TIM23 complex.</text>
</comment>
<comment type="similarity">
    <text evidence="1">Belongs to the TIM50 family.</text>
</comment>
<name>A0ABD3IDU8_9MARC</name>
<dbReference type="GO" id="GO:0005744">
    <property type="term" value="C:TIM23 mitochondrial import inner membrane translocase complex"/>
    <property type="evidence" value="ECO:0007669"/>
    <property type="project" value="UniProtKB-UniRule"/>
</dbReference>
<dbReference type="GO" id="GO:0015031">
    <property type="term" value="P:protein transport"/>
    <property type="evidence" value="ECO:0007669"/>
    <property type="project" value="UniProtKB-KW"/>
</dbReference>
<dbReference type="PROSITE" id="PS50969">
    <property type="entry name" value="FCP1"/>
    <property type="match status" value="1"/>
</dbReference>
<evidence type="ECO:0000256" key="1">
    <source>
        <dbReference type="RuleBase" id="RU365079"/>
    </source>
</evidence>
<comment type="caution">
    <text evidence="4">The sequence shown here is derived from an EMBL/GenBank/DDBJ whole genome shotgun (WGS) entry which is preliminary data.</text>
</comment>
<comment type="subcellular location">
    <subcellularLocation>
        <location evidence="1">Mitochondrion inner membrane</location>
        <topology evidence="1">Single-pass membrane protein</topology>
    </subcellularLocation>
</comment>
<keyword evidence="1" id="KW-0809">Transit peptide</keyword>
<accession>A0ABD3IDU8</accession>
<keyword evidence="5" id="KW-1185">Reference proteome</keyword>
<feature type="domain" description="FCP1 homology" evidence="3">
    <location>
        <begin position="202"/>
        <end position="388"/>
    </location>
</feature>
<dbReference type="Proteomes" id="UP001633002">
    <property type="component" value="Unassembled WGS sequence"/>
</dbReference>
<evidence type="ECO:0000259" key="3">
    <source>
        <dbReference type="PROSITE" id="PS50969"/>
    </source>
</evidence>
<dbReference type="Gene3D" id="3.40.50.1000">
    <property type="entry name" value="HAD superfamily/HAD-like"/>
    <property type="match status" value="1"/>
</dbReference>
<comment type="function">
    <text evidence="1">Essential component of the TIM23 complex, a complex that mediates the translocation of transit peptide-containing proteins across the mitochondrial inner membrane.</text>
</comment>
<evidence type="ECO:0000256" key="2">
    <source>
        <dbReference type="SAM" id="MobiDB-lite"/>
    </source>
</evidence>
<feature type="region of interest" description="Disordered" evidence="2">
    <location>
        <begin position="1"/>
        <end position="47"/>
    </location>
</feature>
<feature type="compositionally biased region" description="Polar residues" evidence="2">
    <location>
        <begin position="35"/>
        <end position="45"/>
    </location>
</feature>
<evidence type="ECO:0000313" key="5">
    <source>
        <dbReference type="Proteomes" id="UP001633002"/>
    </source>
</evidence>
<keyword evidence="1" id="KW-0496">Mitochondrion</keyword>
<dbReference type="SUPFAM" id="SSF56784">
    <property type="entry name" value="HAD-like"/>
    <property type="match status" value="1"/>
</dbReference>
<sequence>MMPDDVSVRTASLTPETIRLTPEEEQSTPMAAGDPNTTRITPTGERSSRIITKPYFTGKATTGIVLPDLNKFQEEICKGLEVLMRFRRLGNIPPMVVPETHYSHRINLANYDIEGKFDEQIRISVAELLTEKLTEEVKQLPIQKSALAVGVRACVAWEGERVLGVIAENEEMKKAVKLLRSEFDKVGRRDRGTLLFTGPPVNALVKKTLVLDVNGLLVKVSKEASNLHPCKAKGYRIETATDKPISFVVRNMAFQFLLRCVTNFHVILWSNRRAENLDAILKEAVTKKFIPFILKEKCRAIWAQEQCEAYHTHREDHKGGVLYAKPLDKLYELNLSTKSVLMVDDSFEKNSTNHPQQAVHPPTFDPFSATRSSDKYLMNTLLPWLEKFGQVAG</sequence>
<dbReference type="AlphaFoldDB" id="A0ABD3IDU8"/>
<dbReference type="InterPro" id="IPR036412">
    <property type="entry name" value="HAD-like_sf"/>
</dbReference>
<dbReference type="PANTHER" id="PTHR12210">
    <property type="entry name" value="DULLARD PROTEIN PHOSPHATASE"/>
    <property type="match status" value="1"/>
</dbReference>
<protein>
    <recommendedName>
        <fullName evidence="1">Mitochondrial import inner membrane translocase subunit TIM50</fullName>
    </recommendedName>
</protein>
<dbReference type="Pfam" id="PF03031">
    <property type="entry name" value="NIF"/>
    <property type="match status" value="1"/>
</dbReference>
<gene>
    <name evidence="4" type="ORF">R1sor_018934</name>
</gene>
<organism evidence="4 5">
    <name type="scientific">Riccia sorocarpa</name>
    <dbReference type="NCBI Taxonomy" id="122646"/>
    <lineage>
        <taxon>Eukaryota</taxon>
        <taxon>Viridiplantae</taxon>
        <taxon>Streptophyta</taxon>
        <taxon>Embryophyta</taxon>
        <taxon>Marchantiophyta</taxon>
        <taxon>Marchantiopsida</taxon>
        <taxon>Marchantiidae</taxon>
        <taxon>Marchantiales</taxon>
        <taxon>Ricciaceae</taxon>
        <taxon>Riccia</taxon>
    </lineage>
</organism>
<evidence type="ECO:0000313" key="4">
    <source>
        <dbReference type="EMBL" id="KAL3700912.1"/>
    </source>
</evidence>
<dbReference type="EMBL" id="JBJQOH010000001">
    <property type="protein sequence ID" value="KAL3700912.1"/>
    <property type="molecule type" value="Genomic_DNA"/>
</dbReference>
<keyword evidence="1" id="KW-0653">Protein transport</keyword>
<dbReference type="InterPro" id="IPR050365">
    <property type="entry name" value="TIM50"/>
</dbReference>
<dbReference type="InterPro" id="IPR004274">
    <property type="entry name" value="FCP1_dom"/>
</dbReference>
<keyword evidence="1" id="KW-0811">Translocation</keyword>
<proteinExistence type="inferred from homology"/>
<dbReference type="InterPro" id="IPR023214">
    <property type="entry name" value="HAD_sf"/>
</dbReference>